<dbReference type="Proteomes" id="UP001301958">
    <property type="component" value="Unassembled WGS sequence"/>
</dbReference>
<dbReference type="EMBL" id="MU865393">
    <property type="protein sequence ID" value="KAK4224419.1"/>
    <property type="molecule type" value="Genomic_DNA"/>
</dbReference>
<dbReference type="InterPro" id="IPR050587">
    <property type="entry name" value="GNT1/Glycosyltrans_8"/>
</dbReference>
<dbReference type="PANTHER" id="PTHR11183">
    <property type="entry name" value="GLYCOGENIN SUBFAMILY MEMBER"/>
    <property type="match status" value="1"/>
</dbReference>
<dbReference type="Gene3D" id="3.90.550.10">
    <property type="entry name" value="Spore Coat Polysaccharide Biosynthesis Protein SpsA, Chain A"/>
    <property type="match status" value="1"/>
</dbReference>
<feature type="region of interest" description="Disordered" evidence="1">
    <location>
        <begin position="276"/>
        <end position="312"/>
    </location>
</feature>
<dbReference type="InterPro" id="IPR002495">
    <property type="entry name" value="Glyco_trans_8"/>
</dbReference>
<dbReference type="AlphaFoldDB" id="A0AAN7GZU1"/>
<sequence>MSNNNTNPPINSDKVWTTLITNISYLSGLLTLHHSLLRVNSSYPLLALYTDSFPLSSLSSLHSRGISTLHIPHILPPNSKSYSNDPRFIDCWTKLIPFSFTQFTKIIQLDSDMLILRNMDELFSLSLNNSTRLFAAGHACVCNPLQNPHYPKSWNPQNCAFNSPLLSPKEAQTSGGNPLILSPNLSYCNGGLQVVQPSLILWNQIQNYMNTHAAELDFADQSVLSELFKGKWVALPYIYNALKTMRWEGVHRNIWMDDKVKNIHYILTPKPWEIEEDDGLREEDKETHKWWKEMNEERKRNERERGISDEWS</sequence>
<name>A0AAN7GZU1_9PEZI</name>
<reference evidence="2" key="1">
    <citation type="journal article" date="2023" name="Mol. Phylogenet. Evol.">
        <title>Genome-scale phylogeny and comparative genomics of the fungal order Sordariales.</title>
        <authorList>
            <person name="Hensen N."/>
            <person name="Bonometti L."/>
            <person name="Westerberg I."/>
            <person name="Brannstrom I.O."/>
            <person name="Guillou S."/>
            <person name="Cros-Aarteil S."/>
            <person name="Calhoun S."/>
            <person name="Haridas S."/>
            <person name="Kuo A."/>
            <person name="Mondo S."/>
            <person name="Pangilinan J."/>
            <person name="Riley R."/>
            <person name="LaButti K."/>
            <person name="Andreopoulos B."/>
            <person name="Lipzen A."/>
            <person name="Chen C."/>
            <person name="Yan M."/>
            <person name="Daum C."/>
            <person name="Ng V."/>
            <person name="Clum A."/>
            <person name="Steindorff A."/>
            <person name="Ohm R.A."/>
            <person name="Martin F."/>
            <person name="Silar P."/>
            <person name="Natvig D.O."/>
            <person name="Lalanne C."/>
            <person name="Gautier V."/>
            <person name="Ament-Velasquez S.L."/>
            <person name="Kruys A."/>
            <person name="Hutchinson M.I."/>
            <person name="Powell A.J."/>
            <person name="Barry K."/>
            <person name="Miller A.N."/>
            <person name="Grigoriev I.V."/>
            <person name="Debuchy R."/>
            <person name="Gladieux P."/>
            <person name="Hiltunen Thoren M."/>
            <person name="Johannesson H."/>
        </authorList>
    </citation>
    <scope>NUCLEOTIDE SEQUENCE</scope>
    <source>
        <strain evidence="2">CBS 990.96</strain>
    </source>
</reference>
<evidence type="ECO:0000313" key="3">
    <source>
        <dbReference type="Proteomes" id="UP001301958"/>
    </source>
</evidence>
<proteinExistence type="predicted"/>
<dbReference type="GO" id="GO:0016757">
    <property type="term" value="F:glycosyltransferase activity"/>
    <property type="evidence" value="ECO:0007669"/>
    <property type="project" value="InterPro"/>
</dbReference>
<organism evidence="2 3">
    <name type="scientific">Podospora fimiseda</name>
    <dbReference type="NCBI Taxonomy" id="252190"/>
    <lineage>
        <taxon>Eukaryota</taxon>
        <taxon>Fungi</taxon>
        <taxon>Dikarya</taxon>
        <taxon>Ascomycota</taxon>
        <taxon>Pezizomycotina</taxon>
        <taxon>Sordariomycetes</taxon>
        <taxon>Sordariomycetidae</taxon>
        <taxon>Sordariales</taxon>
        <taxon>Podosporaceae</taxon>
        <taxon>Podospora</taxon>
    </lineage>
</organism>
<accession>A0AAN7GZU1</accession>
<dbReference type="SUPFAM" id="SSF53448">
    <property type="entry name" value="Nucleotide-diphospho-sugar transferases"/>
    <property type="match status" value="1"/>
</dbReference>
<evidence type="ECO:0000256" key="1">
    <source>
        <dbReference type="SAM" id="MobiDB-lite"/>
    </source>
</evidence>
<dbReference type="InterPro" id="IPR029044">
    <property type="entry name" value="Nucleotide-diphossugar_trans"/>
</dbReference>
<protein>
    <submittedName>
        <fullName evidence="2">Galactinol synthase</fullName>
    </submittedName>
</protein>
<dbReference type="Pfam" id="PF01501">
    <property type="entry name" value="Glyco_transf_8"/>
    <property type="match status" value="2"/>
</dbReference>
<keyword evidence="3" id="KW-1185">Reference proteome</keyword>
<feature type="compositionally biased region" description="Basic and acidic residues" evidence="1">
    <location>
        <begin position="282"/>
        <end position="312"/>
    </location>
</feature>
<reference evidence="2" key="2">
    <citation type="submission" date="2023-05" db="EMBL/GenBank/DDBJ databases">
        <authorList>
            <consortium name="Lawrence Berkeley National Laboratory"/>
            <person name="Steindorff A."/>
            <person name="Hensen N."/>
            <person name="Bonometti L."/>
            <person name="Westerberg I."/>
            <person name="Brannstrom I.O."/>
            <person name="Guillou S."/>
            <person name="Cros-Aarteil S."/>
            <person name="Calhoun S."/>
            <person name="Haridas S."/>
            <person name="Kuo A."/>
            <person name="Mondo S."/>
            <person name="Pangilinan J."/>
            <person name="Riley R."/>
            <person name="Labutti K."/>
            <person name="Andreopoulos B."/>
            <person name="Lipzen A."/>
            <person name="Chen C."/>
            <person name="Yanf M."/>
            <person name="Daum C."/>
            <person name="Ng V."/>
            <person name="Clum A."/>
            <person name="Ohm R."/>
            <person name="Martin F."/>
            <person name="Silar P."/>
            <person name="Natvig D."/>
            <person name="Lalanne C."/>
            <person name="Gautier V."/>
            <person name="Ament-Velasquez S.L."/>
            <person name="Kruys A."/>
            <person name="Hutchinson M.I."/>
            <person name="Powell A.J."/>
            <person name="Barry K."/>
            <person name="Miller A.N."/>
            <person name="Grigoriev I.V."/>
            <person name="Debuchy R."/>
            <person name="Gladieux P."/>
            <person name="Thoren M.H."/>
            <person name="Johannesson H."/>
        </authorList>
    </citation>
    <scope>NUCLEOTIDE SEQUENCE</scope>
    <source>
        <strain evidence="2">CBS 990.96</strain>
    </source>
</reference>
<comment type="caution">
    <text evidence="2">The sequence shown here is derived from an EMBL/GenBank/DDBJ whole genome shotgun (WGS) entry which is preliminary data.</text>
</comment>
<gene>
    <name evidence="2" type="ORF">QBC38DRAFT_485516</name>
</gene>
<evidence type="ECO:0000313" key="2">
    <source>
        <dbReference type="EMBL" id="KAK4224419.1"/>
    </source>
</evidence>